<accession>A0ACC1MB10</accession>
<gene>
    <name evidence="1" type="ORF">NQ176_g11286</name>
</gene>
<keyword evidence="2" id="KW-1185">Reference proteome</keyword>
<dbReference type="EMBL" id="JANJQO010003698">
    <property type="protein sequence ID" value="KAJ2956914.1"/>
    <property type="molecule type" value="Genomic_DNA"/>
</dbReference>
<sequence length="229" mass="26213">MGVTDARSDDKKRADRSIRAVRKQLDYIDDPWVLGKHIEGLLARDKFDDALTMVELASKKIQTTVSWNHLIDHLLKKQQMKKAMATFNNMKKRAQFPNAQTFTIIFRGLATSDHPKNAVVEAIKLFNQMKNDRRLQPNTIHLNAVLSVCSRAYDIDHLFLVAAGFEDLNLQPTAATYAIIFGGMRQYMWREYTTLDKENREANTRTMVNRAKNIWVEHGPPAARLQGAS</sequence>
<dbReference type="Proteomes" id="UP001143910">
    <property type="component" value="Unassembled WGS sequence"/>
</dbReference>
<name>A0ACC1MB10_9HYPO</name>
<evidence type="ECO:0000313" key="1">
    <source>
        <dbReference type="EMBL" id="KAJ2956914.1"/>
    </source>
</evidence>
<evidence type="ECO:0000313" key="2">
    <source>
        <dbReference type="Proteomes" id="UP001143910"/>
    </source>
</evidence>
<organism evidence="1 2">
    <name type="scientific">Zarea fungicola</name>
    <dbReference type="NCBI Taxonomy" id="93591"/>
    <lineage>
        <taxon>Eukaryota</taxon>
        <taxon>Fungi</taxon>
        <taxon>Dikarya</taxon>
        <taxon>Ascomycota</taxon>
        <taxon>Pezizomycotina</taxon>
        <taxon>Sordariomycetes</taxon>
        <taxon>Hypocreomycetidae</taxon>
        <taxon>Hypocreales</taxon>
        <taxon>Cordycipitaceae</taxon>
        <taxon>Zarea</taxon>
    </lineage>
</organism>
<proteinExistence type="predicted"/>
<protein>
    <submittedName>
        <fullName evidence="1">Uncharacterized protein</fullName>
    </submittedName>
</protein>
<reference evidence="1" key="1">
    <citation type="submission" date="2022-08" db="EMBL/GenBank/DDBJ databases">
        <title>Genome Sequence of Lecanicillium fungicola.</title>
        <authorList>
            <person name="Buettner E."/>
        </authorList>
    </citation>
    <scope>NUCLEOTIDE SEQUENCE</scope>
    <source>
        <strain evidence="1">Babe33</strain>
    </source>
</reference>
<comment type="caution">
    <text evidence="1">The sequence shown here is derived from an EMBL/GenBank/DDBJ whole genome shotgun (WGS) entry which is preliminary data.</text>
</comment>